<accession>A0A699ZTS7</accession>
<dbReference type="Proteomes" id="UP000485058">
    <property type="component" value="Unassembled WGS sequence"/>
</dbReference>
<sequence length="146" mass="15182">MEALGLYAGKRVPVDGVLYPRYSSVEELLSPSSTRGAATGILQSAAAVQPSEAKQRKRQPDPPTHDNNVSSQLPQPAAATLQPLTAASNGTQQPGNYAAAQPASKSAPLDNSPEAVAARQALKRQKRENRRKSDAGASPAPSPMSG</sequence>
<feature type="compositionally biased region" description="Basic residues" evidence="1">
    <location>
        <begin position="121"/>
        <end position="130"/>
    </location>
</feature>
<evidence type="ECO:0000256" key="1">
    <source>
        <dbReference type="SAM" id="MobiDB-lite"/>
    </source>
</evidence>
<proteinExistence type="predicted"/>
<comment type="caution">
    <text evidence="2">The sequence shown here is derived from an EMBL/GenBank/DDBJ whole genome shotgun (WGS) entry which is preliminary data.</text>
</comment>
<feature type="region of interest" description="Disordered" evidence="1">
    <location>
        <begin position="28"/>
        <end position="146"/>
    </location>
</feature>
<feature type="compositionally biased region" description="Low complexity" evidence="1">
    <location>
        <begin position="72"/>
        <end position="87"/>
    </location>
</feature>
<dbReference type="AlphaFoldDB" id="A0A699ZTS7"/>
<dbReference type="EMBL" id="BLLF01001454">
    <property type="protein sequence ID" value="GFH19392.1"/>
    <property type="molecule type" value="Genomic_DNA"/>
</dbReference>
<keyword evidence="3" id="KW-1185">Reference proteome</keyword>
<evidence type="ECO:0000313" key="3">
    <source>
        <dbReference type="Proteomes" id="UP000485058"/>
    </source>
</evidence>
<name>A0A699ZTS7_HAELA</name>
<organism evidence="2 3">
    <name type="scientific">Haematococcus lacustris</name>
    <name type="common">Green alga</name>
    <name type="synonym">Haematococcus pluvialis</name>
    <dbReference type="NCBI Taxonomy" id="44745"/>
    <lineage>
        <taxon>Eukaryota</taxon>
        <taxon>Viridiplantae</taxon>
        <taxon>Chlorophyta</taxon>
        <taxon>core chlorophytes</taxon>
        <taxon>Chlorophyceae</taxon>
        <taxon>CS clade</taxon>
        <taxon>Chlamydomonadales</taxon>
        <taxon>Haematococcaceae</taxon>
        <taxon>Haematococcus</taxon>
    </lineage>
</organism>
<protein>
    <submittedName>
        <fullName evidence="2">Uncharacterized protein</fullName>
    </submittedName>
</protein>
<feature type="non-terminal residue" evidence="2">
    <location>
        <position position="146"/>
    </location>
</feature>
<evidence type="ECO:0000313" key="2">
    <source>
        <dbReference type="EMBL" id="GFH19392.1"/>
    </source>
</evidence>
<gene>
    <name evidence="2" type="ORF">HaLaN_16333</name>
</gene>
<reference evidence="2 3" key="1">
    <citation type="submission" date="2020-02" db="EMBL/GenBank/DDBJ databases">
        <title>Draft genome sequence of Haematococcus lacustris strain NIES-144.</title>
        <authorList>
            <person name="Morimoto D."/>
            <person name="Nakagawa S."/>
            <person name="Yoshida T."/>
            <person name="Sawayama S."/>
        </authorList>
    </citation>
    <scope>NUCLEOTIDE SEQUENCE [LARGE SCALE GENOMIC DNA]</scope>
    <source>
        <strain evidence="2 3">NIES-144</strain>
    </source>
</reference>